<dbReference type="Proteomes" id="UP000530928">
    <property type="component" value="Unassembled WGS sequence"/>
</dbReference>
<dbReference type="AlphaFoldDB" id="A0A7W0CCR1"/>
<name>A0A7W0CCR1_9ACTN</name>
<proteinExistence type="predicted"/>
<reference evidence="2 3" key="1">
    <citation type="submission" date="2020-07" db="EMBL/GenBank/DDBJ databases">
        <title>Genomic Encyclopedia of Type Strains, Phase IV (KMG-IV): sequencing the most valuable type-strain genomes for metagenomic binning, comparative biology and taxonomic classification.</title>
        <authorList>
            <person name="Goeker M."/>
        </authorList>
    </citation>
    <scope>NUCLEOTIDE SEQUENCE [LARGE SCALE GENOMIC DNA]</scope>
    <source>
        <strain evidence="2 3">DSM 45533</strain>
    </source>
</reference>
<feature type="transmembrane region" description="Helical" evidence="1">
    <location>
        <begin position="101"/>
        <end position="124"/>
    </location>
</feature>
<keyword evidence="3" id="KW-1185">Reference proteome</keyword>
<organism evidence="2 3">
    <name type="scientific">Nonomuraea soli</name>
    <dbReference type="NCBI Taxonomy" id="1032476"/>
    <lineage>
        <taxon>Bacteria</taxon>
        <taxon>Bacillati</taxon>
        <taxon>Actinomycetota</taxon>
        <taxon>Actinomycetes</taxon>
        <taxon>Streptosporangiales</taxon>
        <taxon>Streptosporangiaceae</taxon>
        <taxon>Nonomuraea</taxon>
    </lineage>
</organism>
<comment type="caution">
    <text evidence="2">The sequence shown here is derived from an EMBL/GenBank/DDBJ whole genome shotgun (WGS) entry which is preliminary data.</text>
</comment>
<evidence type="ECO:0000256" key="1">
    <source>
        <dbReference type="SAM" id="Phobius"/>
    </source>
</evidence>
<evidence type="ECO:0000313" key="2">
    <source>
        <dbReference type="EMBL" id="MBA2888726.1"/>
    </source>
</evidence>
<feature type="transmembrane region" description="Helical" evidence="1">
    <location>
        <begin position="44"/>
        <end position="62"/>
    </location>
</feature>
<keyword evidence="1" id="KW-0472">Membrane</keyword>
<dbReference type="RefSeq" id="WP_181607017.1">
    <property type="nucleotide sequence ID" value="NZ_BAABAM010000001.1"/>
</dbReference>
<feature type="transmembrane region" description="Helical" evidence="1">
    <location>
        <begin position="74"/>
        <end position="95"/>
    </location>
</feature>
<feature type="transmembrane region" description="Helical" evidence="1">
    <location>
        <begin position="179"/>
        <end position="197"/>
    </location>
</feature>
<sequence>MRSRPTAAVLLGHVALYGLLLITIDTAALPEPSDAVRFWLRIDAQVFSVAALLLLFPTFLVYRGDPLGSLLSGLMGTPYLVALAWLIGDAAVGLADYGPRWFVVARFVLLVFAAGTFVAGLLAIPANAEARPARVSAAVLAHSLGFWPVVVALSVVALAEPLPAGTGVWGARDDVVYGLWAYSAGFVALGVALGLLARSAQRRGPTTGTLISAGLLLPPYLVLMELFTRFDPFHLAPYTPPEWYGWAVQTITVWSALALMAGVGFLFREPSVR</sequence>
<feature type="transmembrane region" description="Helical" evidence="1">
    <location>
        <begin position="204"/>
        <end position="223"/>
    </location>
</feature>
<evidence type="ECO:0000313" key="3">
    <source>
        <dbReference type="Proteomes" id="UP000530928"/>
    </source>
</evidence>
<feature type="transmembrane region" description="Helical" evidence="1">
    <location>
        <begin position="243"/>
        <end position="267"/>
    </location>
</feature>
<keyword evidence="1" id="KW-0812">Transmembrane</keyword>
<keyword evidence="1" id="KW-1133">Transmembrane helix</keyword>
<protein>
    <submittedName>
        <fullName evidence="2">Uncharacterized protein</fullName>
    </submittedName>
</protein>
<accession>A0A7W0CCR1</accession>
<dbReference type="EMBL" id="JACDUR010000001">
    <property type="protein sequence ID" value="MBA2888726.1"/>
    <property type="molecule type" value="Genomic_DNA"/>
</dbReference>
<feature type="transmembrane region" description="Helical" evidence="1">
    <location>
        <begin position="7"/>
        <end position="24"/>
    </location>
</feature>
<gene>
    <name evidence="2" type="ORF">HNR30_000061</name>
</gene>
<feature type="transmembrane region" description="Helical" evidence="1">
    <location>
        <begin position="136"/>
        <end position="159"/>
    </location>
</feature>